<evidence type="ECO:0000256" key="3">
    <source>
        <dbReference type="ARBA" id="ARBA00023180"/>
    </source>
</evidence>
<dbReference type="GO" id="GO:0006508">
    <property type="term" value="P:proteolysis"/>
    <property type="evidence" value="ECO:0007669"/>
    <property type="project" value="InterPro"/>
</dbReference>
<evidence type="ECO:0000256" key="1">
    <source>
        <dbReference type="ARBA" id="ARBA00022438"/>
    </source>
</evidence>
<evidence type="ECO:0000313" key="6">
    <source>
        <dbReference type="Proteomes" id="UP001177670"/>
    </source>
</evidence>
<dbReference type="GO" id="GO:0008239">
    <property type="term" value="F:dipeptidyl-peptidase activity"/>
    <property type="evidence" value="ECO:0007669"/>
    <property type="project" value="TreeGrafter"/>
</dbReference>
<dbReference type="GO" id="GO:0004177">
    <property type="term" value="F:aminopeptidase activity"/>
    <property type="evidence" value="ECO:0007669"/>
    <property type="project" value="UniProtKB-KW"/>
</dbReference>
<dbReference type="PANTHER" id="PTHR11731">
    <property type="entry name" value="PROTEASE FAMILY S9B,C DIPEPTIDYL-PEPTIDASE IV-RELATED"/>
    <property type="match status" value="1"/>
</dbReference>
<dbReference type="Pfam" id="PF00326">
    <property type="entry name" value="Peptidase_S9"/>
    <property type="match status" value="1"/>
</dbReference>
<reference evidence="5" key="1">
    <citation type="submission" date="2021-10" db="EMBL/GenBank/DDBJ databases">
        <title>Melipona bicolor Genome sequencing and assembly.</title>
        <authorList>
            <person name="Araujo N.S."/>
            <person name="Arias M.C."/>
        </authorList>
    </citation>
    <scope>NUCLEOTIDE SEQUENCE</scope>
    <source>
        <strain evidence="5">USP_2M_L1-L4_2017</strain>
        <tissue evidence="5">Whole body</tissue>
    </source>
</reference>
<keyword evidence="2" id="KW-0720">Serine protease</keyword>
<dbReference type="GO" id="GO:0008236">
    <property type="term" value="F:serine-type peptidase activity"/>
    <property type="evidence" value="ECO:0007669"/>
    <property type="project" value="UniProtKB-KW"/>
</dbReference>
<evidence type="ECO:0000259" key="4">
    <source>
        <dbReference type="Pfam" id="PF00326"/>
    </source>
</evidence>
<dbReference type="Gene3D" id="3.40.50.1820">
    <property type="entry name" value="alpha/beta hydrolase"/>
    <property type="match status" value="1"/>
</dbReference>
<comment type="caution">
    <text evidence="5">The sequence shown here is derived from an EMBL/GenBank/DDBJ whole genome shotgun (WGS) entry which is preliminary data.</text>
</comment>
<dbReference type="SUPFAM" id="SSF53474">
    <property type="entry name" value="alpha/beta-Hydrolases"/>
    <property type="match status" value="1"/>
</dbReference>
<evidence type="ECO:0000313" key="5">
    <source>
        <dbReference type="EMBL" id="KAK1130486.1"/>
    </source>
</evidence>
<dbReference type="Proteomes" id="UP001177670">
    <property type="component" value="Unassembled WGS sequence"/>
</dbReference>
<keyword evidence="3" id="KW-0325">Glycoprotein</keyword>
<dbReference type="InterPro" id="IPR029058">
    <property type="entry name" value="AB_hydrolase_fold"/>
</dbReference>
<keyword evidence="1" id="KW-0031">Aminopeptidase</keyword>
<dbReference type="PANTHER" id="PTHR11731:SF200">
    <property type="entry name" value="DIPEPTIDYL PEPTIDASE 10, ISOFORM B"/>
    <property type="match status" value="1"/>
</dbReference>
<organism evidence="5 6">
    <name type="scientific">Melipona bicolor</name>
    <dbReference type="NCBI Taxonomy" id="60889"/>
    <lineage>
        <taxon>Eukaryota</taxon>
        <taxon>Metazoa</taxon>
        <taxon>Ecdysozoa</taxon>
        <taxon>Arthropoda</taxon>
        <taxon>Hexapoda</taxon>
        <taxon>Insecta</taxon>
        <taxon>Pterygota</taxon>
        <taxon>Neoptera</taxon>
        <taxon>Endopterygota</taxon>
        <taxon>Hymenoptera</taxon>
        <taxon>Apocrita</taxon>
        <taxon>Aculeata</taxon>
        <taxon>Apoidea</taxon>
        <taxon>Anthophila</taxon>
        <taxon>Apidae</taxon>
        <taxon>Melipona</taxon>
    </lineage>
</organism>
<dbReference type="InterPro" id="IPR001375">
    <property type="entry name" value="Peptidase_S9_cat"/>
</dbReference>
<keyword evidence="1" id="KW-0645">Protease</keyword>
<keyword evidence="6" id="KW-1185">Reference proteome</keyword>
<keyword evidence="1" id="KW-0378">Hydrolase</keyword>
<accession>A0AA40G3M8</accession>
<feature type="domain" description="Peptidase S9 prolyl oligopeptidase catalytic" evidence="4">
    <location>
        <begin position="3"/>
        <end position="89"/>
    </location>
</feature>
<dbReference type="InterPro" id="IPR050278">
    <property type="entry name" value="Serine_Prot_S9B/DPPIV"/>
</dbReference>
<gene>
    <name evidence="5" type="ORF">K0M31_018618</name>
</gene>
<sequence>MGLPSDNLHGYEQGQLLNKVDNIKTKMYYLIHGTLDDNVHYQQSLLLAKVLEQKDILFRQQTYTDEDHGIAQSRAHLYHSLENFLDECYEAS</sequence>
<protein>
    <recommendedName>
        <fullName evidence="4">Peptidase S9 prolyl oligopeptidase catalytic domain-containing protein</fullName>
    </recommendedName>
</protein>
<dbReference type="EMBL" id="JAHYIQ010000007">
    <property type="protein sequence ID" value="KAK1130486.1"/>
    <property type="molecule type" value="Genomic_DNA"/>
</dbReference>
<dbReference type="AlphaFoldDB" id="A0AA40G3M8"/>
<proteinExistence type="predicted"/>
<name>A0AA40G3M8_9HYME</name>
<dbReference type="GO" id="GO:0005886">
    <property type="term" value="C:plasma membrane"/>
    <property type="evidence" value="ECO:0007669"/>
    <property type="project" value="TreeGrafter"/>
</dbReference>
<evidence type="ECO:0000256" key="2">
    <source>
        <dbReference type="ARBA" id="ARBA00022825"/>
    </source>
</evidence>